<gene>
    <name evidence="2" type="ORF">H8D96_12455</name>
</gene>
<feature type="domain" description="PilZ" evidence="1">
    <location>
        <begin position="111"/>
        <end position="227"/>
    </location>
</feature>
<proteinExistence type="predicted"/>
<dbReference type="InterPro" id="IPR009875">
    <property type="entry name" value="PilZ_domain"/>
</dbReference>
<evidence type="ECO:0000313" key="2">
    <source>
        <dbReference type="EMBL" id="MBC8432715.1"/>
    </source>
</evidence>
<dbReference type="AlphaFoldDB" id="A0A8J6NZY4"/>
<sequence>MEDAEIIRHKDKLDIFKQLQNDKMLIKMYVLGKQYERLTFVTGTHLKKHNPYFIIDCPEDFMETITDVDSCRMLFEFVGNDNLFYNFKTTGKEITRGEIFIRLPEVVYRMQRRKNFRMTPPLGTKICINNNFGRLEMNVLNISRGGVLVLPVNLDQEYPDVSELKAGSKLSNIELTFPFEEKIVKMYVEEALVLRRSKHPVTKQDNFGLQFTDMEKSQEKILMEFIFSFQRNTLRKRL</sequence>
<protein>
    <submittedName>
        <fullName evidence="2">PilZ domain-containing protein</fullName>
    </submittedName>
</protein>
<dbReference type="Pfam" id="PF07238">
    <property type="entry name" value="PilZ"/>
    <property type="match status" value="1"/>
</dbReference>
<name>A0A8J6NZY4_9BACT</name>
<evidence type="ECO:0000313" key="3">
    <source>
        <dbReference type="Proteomes" id="UP000605201"/>
    </source>
</evidence>
<comment type="caution">
    <text evidence="2">The sequence shown here is derived from an EMBL/GenBank/DDBJ whole genome shotgun (WGS) entry which is preliminary data.</text>
</comment>
<dbReference type="EMBL" id="JACNIG010000244">
    <property type="protein sequence ID" value="MBC8432715.1"/>
    <property type="molecule type" value="Genomic_DNA"/>
</dbReference>
<dbReference type="Proteomes" id="UP000605201">
    <property type="component" value="Unassembled WGS sequence"/>
</dbReference>
<dbReference type="GO" id="GO:0035438">
    <property type="term" value="F:cyclic-di-GMP binding"/>
    <property type="evidence" value="ECO:0007669"/>
    <property type="project" value="InterPro"/>
</dbReference>
<evidence type="ECO:0000259" key="1">
    <source>
        <dbReference type="Pfam" id="PF07238"/>
    </source>
</evidence>
<accession>A0A8J6NZY4</accession>
<reference evidence="2 3" key="1">
    <citation type="submission" date="2020-08" db="EMBL/GenBank/DDBJ databases">
        <title>Bridging the membrane lipid divide: bacteria of the FCB group superphylum have the potential to synthesize archaeal ether lipids.</title>
        <authorList>
            <person name="Villanueva L."/>
            <person name="Von Meijenfeldt F.A.B."/>
            <person name="Westbye A.B."/>
            <person name="Yadav S."/>
            <person name="Hopmans E.C."/>
            <person name="Dutilh B.E."/>
            <person name="Sinninghe Damste J.S."/>
        </authorList>
    </citation>
    <scope>NUCLEOTIDE SEQUENCE [LARGE SCALE GENOMIC DNA]</scope>
    <source>
        <strain evidence="2">NIOZ-UU17</strain>
    </source>
</reference>
<organism evidence="2 3">
    <name type="scientific">Candidatus Desulfatibia vada</name>
    <dbReference type="NCBI Taxonomy" id="2841696"/>
    <lineage>
        <taxon>Bacteria</taxon>
        <taxon>Pseudomonadati</taxon>
        <taxon>Thermodesulfobacteriota</taxon>
        <taxon>Desulfobacteria</taxon>
        <taxon>Desulfobacterales</taxon>
        <taxon>Desulfobacterales incertae sedis</taxon>
        <taxon>Candidatus Desulfatibia</taxon>
    </lineage>
</organism>
<dbReference type="Gene3D" id="2.40.10.220">
    <property type="entry name" value="predicted glycosyltransferase like domains"/>
    <property type="match status" value="1"/>
</dbReference>